<evidence type="ECO:0000313" key="5">
    <source>
        <dbReference type="EMBL" id="KAF4202459.1"/>
    </source>
</evidence>
<proteinExistence type="predicted"/>
<dbReference type="Proteomes" id="UP000051487">
    <property type="component" value="Unassembled WGS sequence"/>
</dbReference>
<dbReference type="PANTHER" id="PTHR33387:SF3">
    <property type="entry name" value="DUF985 DOMAIN-CONTAINING PROTEIN"/>
    <property type="match status" value="1"/>
</dbReference>
<dbReference type="InterPro" id="IPR011051">
    <property type="entry name" value="RmlC_Cupin_sf"/>
</dbReference>
<dbReference type="Gene3D" id="2.60.120.10">
    <property type="entry name" value="Jelly Rolls"/>
    <property type="match status" value="1"/>
</dbReference>
<dbReference type="AlphaFoldDB" id="A0AAN4PNA6"/>
<sequence>MDIPITSIKPIYHPSPTTPTSKSKSKSIQTTIQSLHLQAHPEGGYYTETDRHPLRIPYPHSKDQSTTDTDTDSNTRSLSSTIYYYLTPDSPTCFFHLNRSRTIHSLHRGRARYVIIHADWVADDGTAPVTSFVVGPDLDKGERMQWVVEGGKYKACYLLPDDPSETGAGESEGLLITETVVPGFEFEDHEFLSPQTMERLLPEEQYRALSWMLKKDG</sequence>
<dbReference type="EMBL" id="JAAAPU010000104">
    <property type="protein sequence ID" value="KAF4202459.1"/>
    <property type="molecule type" value="Genomic_DNA"/>
</dbReference>
<reference evidence="4 7" key="3">
    <citation type="submission" date="2020-01" db="EMBL/GenBank/DDBJ databases">
        <title>Draft genome sequence of Aspergillus lentulus IFM 60648.</title>
        <authorList>
            <person name="Takahashi H."/>
            <person name="Yaguchi T."/>
        </authorList>
    </citation>
    <scope>NUCLEOTIDE SEQUENCE [LARGE SCALE GENOMIC DNA]</scope>
    <source>
        <strain evidence="4 7">IFM 60648</strain>
    </source>
</reference>
<feature type="region of interest" description="Disordered" evidence="1">
    <location>
        <begin position="1"/>
        <end position="75"/>
    </location>
</feature>
<dbReference type="InterPro" id="IPR014710">
    <property type="entry name" value="RmlC-like_jellyroll"/>
</dbReference>
<reference evidence="5" key="4">
    <citation type="submission" date="2020-04" db="EMBL/GenBank/DDBJ databases">
        <authorList>
            <person name="Santos R.A.C."/>
            <person name="Steenwyk J.L."/>
            <person name="Rivero-Menendez O."/>
            <person name="Mead M.E."/>
            <person name="Silva L.P."/>
            <person name="Bastos R.W."/>
            <person name="Alastruey-Izquierdo A."/>
            <person name="Goldman G.H."/>
            <person name="Rokas A."/>
        </authorList>
    </citation>
    <scope>NUCLEOTIDE SEQUENCE</scope>
    <source>
        <strain evidence="5">CNM-CM8927</strain>
    </source>
</reference>
<dbReference type="Pfam" id="PF06172">
    <property type="entry name" value="Cupin_5"/>
    <property type="match status" value="1"/>
</dbReference>
<feature type="compositionally biased region" description="Low complexity" evidence="1">
    <location>
        <begin position="66"/>
        <end position="75"/>
    </location>
</feature>
<evidence type="ECO:0000256" key="1">
    <source>
        <dbReference type="SAM" id="MobiDB-lite"/>
    </source>
</evidence>
<dbReference type="PANTHER" id="PTHR33387">
    <property type="entry name" value="RMLC-LIKE JELLY ROLL FOLD PROTEIN"/>
    <property type="match status" value="1"/>
</dbReference>
<comment type="caution">
    <text evidence="3">The sequence shown here is derived from an EMBL/GenBank/DDBJ whole genome shotgun (WGS) entry which is preliminary data.</text>
</comment>
<name>A0AAN4PNA6_ASPLE</name>
<dbReference type="EMBL" id="BLKI01000006">
    <property type="protein sequence ID" value="GFF65152.1"/>
    <property type="molecule type" value="Genomic_DNA"/>
</dbReference>
<dbReference type="InterPro" id="IPR039935">
    <property type="entry name" value="YML079W-like"/>
</dbReference>
<evidence type="ECO:0000259" key="2">
    <source>
        <dbReference type="Pfam" id="PF06172"/>
    </source>
</evidence>
<accession>A0AAN4PNA6</accession>
<evidence type="ECO:0000313" key="7">
    <source>
        <dbReference type="Proteomes" id="UP000465220"/>
    </source>
</evidence>
<gene>
    <name evidence="3" type="ORF">ALT_6991</name>
    <name evidence="5" type="ORF">CNMCM8927_000145</name>
    <name evidence="4" type="ORF">IFM60648_01483</name>
</gene>
<protein>
    <submittedName>
        <fullName evidence="3">Uncharacterized protein YML079W</fullName>
    </submittedName>
</protein>
<feature type="domain" description="DUF985" evidence="2">
    <location>
        <begin position="29"/>
        <end position="192"/>
    </location>
</feature>
<evidence type="ECO:0000313" key="6">
    <source>
        <dbReference type="Proteomes" id="UP000051487"/>
    </source>
</evidence>
<reference evidence="5" key="2">
    <citation type="journal article" date="2020" name="bioRxiv">
        <title>Genomic and phenotypic heterogeneity of clinical isolates of the human pathogens Aspergillus fumigatus, Aspergillus lentulus and Aspergillus fumigatiaffinis.</title>
        <authorList>
            <person name="dos Santos R.A.C."/>
            <person name="Steenwyk J.L."/>
            <person name="Rivero-Menendez O."/>
            <person name="Mead M.E."/>
            <person name="Silva L.P."/>
            <person name="Bastos R.W."/>
            <person name="Alastruey-Izquierdo A."/>
            <person name="Goldman G.H."/>
            <person name="Rokas A."/>
        </authorList>
    </citation>
    <scope>NUCLEOTIDE SEQUENCE</scope>
    <source>
        <strain evidence="5">CNM-CM8927</strain>
    </source>
</reference>
<keyword evidence="7" id="KW-1185">Reference proteome</keyword>
<dbReference type="CDD" id="cd06121">
    <property type="entry name" value="cupin_YML079wp"/>
    <property type="match status" value="1"/>
</dbReference>
<reference evidence="3 6" key="1">
    <citation type="submission" date="2015-11" db="EMBL/GenBank/DDBJ databases">
        <title>Aspergillus lentulus strain IFM 54703T.</title>
        <authorList>
            <person name="Kusuya Y."/>
            <person name="Sakai K."/>
            <person name="Kamei K."/>
            <person name="Takahashi H."/>
            <person name="Yaguchi T."/>
        </authorList>
    </citation>
    <scope>NUCLEOTIDE SEQUENCE [LARGE SCALE GENOMIC DNA]</scope>
    <source>
        <strain evidence="3 6">IFM 54703</strain>
    </source>
</reference>
<organism evidence="3 6">
    <name type="scientific">Aspergillus lentulus</name>
    <dbReference type="NCBI Taxonomy" id="293939"/>
    <lineage>
        <taxon>Eukaryota</taxon>
        <taxon>Fungi</taxon>
        <taxon>Dikarya</taxon>
        <taxon>Ascomycota</taxon>
        <taxon>Pezizomycotina</taxon>
        <taxon>Eurotiomycetes</taxon>
        <taxon>Eurotiomycetidae</taxon>
        <taxon>Eurotiales</taxon>
        <taxon>Aspergillaceae</taxon>
        <taxon>Aspergillus</taxon>
        <taxon>Aspergillus subgen. Fumigati</taxon>
    </lineage>
</organism>
<dbReference type="EMBL" id="BCLY01000012">
    <property type="protein sequence ID" value="GAQ09670.1"/>
    <property type="molecule type" value="Genomic_DNA"/>
</dbReference>
<dbReference type="Proteomes" id="UP000649114">
    <property type="component" value="Unassembled WGS sequence"/>
</dbReference>
<dbReference type="SUPFAM" id="SSF51182">
    <property type="entry name" value="RmlC-like cupins"/>
    <property type="match status" value="1"/>
</dbReference>
<dbReference type="InterPro" id="IPR009327">
    <property type="entry name" value="Cupin_DUF985"/>
</dbReference>
<evidence type="ECO:0000313" key="3">
    <source>
        <dbReference type="EMBL" id="GAQ09670.1"/>
    </source>
</evidence>
<feature type="compositionally biased region" description="Low complexity" evidence="1">
    <location>
        <begin position="14"/>
        <end position="34"/>
    </location>
</feature>
<dbReference type="Proteomes" id="UP000465220">
    <property type="component" value="Unassembled WGS sequence"/>
</dbReference>
<evidence type="ECO:0000313" key="4">
    <source>
        <dbReference type="EMBL" id="GFF65152.1"/>
    </source>
</evidence>